<feature type="compositionally biased region" description="Basic and acidic residues" evidence="3">
    <location>
        <begin position="1249"/>
        <end position="1260"/>
    </location>
</feature>
<feature type="domain" description="SLH" evidence="5">
    <location>
        <begin position="1314"/>
        <end position="1371"/>
    </location>
</feature>
<feature type="compositionally biased region" description="Polar residues" evidence="3">
    <location>
        <begin position="914"/>
        <end position="924"/>
    </location>
</feature>
<dbReference type="InterPro" id="IPR022464">
    <property type="entry name" value="Strep_pil_isopept_link"/>
</dbReference>
<reference evidence="6 7" key="1">
    <citation type="submission" date="2018-10" db="EMBL/GenBank/DDBJ databases">
        <title>Draft Genome Sequence of Anaerotignum sp. KCTC 15736.</title>
        <authorList>
            <person name="Choi S.H."/>
            <person name="Kim J.S."/>
            <person name="Kang S.W."/>
            <person name="Lee J.S."/>
            <person name="Park S.H."/>
        </authorList>
    </citation>
    <scope>NUCLEOTIDE SEQUENCE [LARGE SCALE GENOMIC DNA]</scope>
    <source>
        <strain evidence="6 7">KCTC 15736</strain>
    </source>
</reference>
<dbReference type="InterPro" id="IPR038174">
    <property type="entry name" value="Strep_pil_link_sf"/>
</dbReference>
<keyword evidence="7" id="KW-1185">Reference proteome</keyword>
<comment type="caution">
    <text evidence="6">The sequence shown here is derived from an EMBL/GenBank/DDBJ whole genome shotgun (WGS) entry which is preliminary data.</text>
</comment>
<feature type="domain" description="SLH" evidence="5">
    <location>
        <begin position="1372"/>
        <end position="1435"/>
    </location>
</feature>
<dbReference type="OrthoDB" id="174569at2"/>
<keyword evidence="2" id="KW-0677">Repeat</keyword>
<organism evidence="6 7">
    <name type="scientific">Anaerotignum faecicola</name>
    <dbReference type="NCBI Taxonomy" id="2358141"/>
    <lineage>
        <taxon>Bacteria</taxon>
        <taxon>Bacillati</taxon>
        <taxon>Bacillota</taxon>
        <taxon>Clostridia</taxon>
        <taxon>Lachnospirales</taxon>
        <taxon>Anaerotignaceae</taxon>
        <taxon>Anaerotignum</taxon>
    </lineage>
</organism>
<evidence type="ECO:0000256" key="1">
    <source>
        <dbReference type="ARBA" id="ARBA00004196"/>
    </source>
</evidence>
<dbReference type="Gene3D" id="2.60.40.3050">
    <property type="match status" value="1"/>
</dbReference>
<protein>
    <recommendedName>
        <fullName evidence="5">SLH domain-containing protein</fullName>
    </recommendedName>
</protein>
<dbReference type="InterPro" id="IPR013378">
    <property type="entry name" value="InlB-like_B-rpt"/>
</dbReference>
<sequence>MMKKKSGKRFLSWLLAAVMIIALMPANAFAKDDNDYGGIDTYANQSNNNVEFWCTNSNVNVGGKTSTSLDSLLSGKKTACFSQETALQTGTLKNGSGLTGKLWKVMVQNNNNKQTGGENVNKTDTGTEITSIWGEWKWIPFQWYQYQYNYLTADGKTGTLRANQTVVVYYKQVFVTDSNYGIIYGTDWGYSDGSHDDAPTKITYQFAQENNDGSTTILKSGDYWYADKPYLIKGIGAQLNPKYEISKITVDGAEQDLDKEVSIDRKNPHVVTFYIKSVETTKVQYHWIGAENLAVTLPTDNAEYDWDTTANLTDEAAAFTPNLIKEGKDGVKYMFSGWYDNSEFKGSPVTSITVSDTNYTFYGRWTSAAVEVDLNKDDSNTNRFEKTLTNAEKLSDDAKREFTISITNDDDSNETYTGTATVSKENPTAPFEFDETQKMVFDIDDAGIGEDGTVPENGVDYTYTVKEETSGSSDDIEFDNATYKMKVNLKLEDGNLVATVSFTDATEGAVTTPITFTNTYTPAYPVYVYGRYMHNNDHLKGDVTVNNEKIQWNADSANQNAKEYYITFGKIEKGTKVEATEGATTSDLLFSTDSITLNEEFSGTGSAASNNVSLSNVNSWGNVHACPGAVGYTNEGFAWHMDGNINVYTVAYDDGVDDASVTNMPTNPQGYFFGSYTTAAAPSREGYDFQGWKAEGTDNVYEANQEFTLNGDVTLVAQWTLSNANVTFMIDGGTWTAPEAVKDTANAFKETIKLDNGHATLANIGYTPKGKADDSHTGNGKWYKDSNPIIGDFENQSVENGAIFILKFEPKAPPKTATVTFEIDGGTWNSTAPESIVLDVENGPAKLSDKLSAAPKGTANENYSPEGKWYKKVNDDLVSVVNILNVNIDSDTTFVLKFDKQQYTIEYQWSTDRPSDITETQLPPATTKDGLAPTEETEINALNKAAEKTYTTTSTTNKDGKYGEWTLVGWTPLRSDDGTKIIFTGNWKFTEKEKPVEVKVTFKIEGGTWDGTNSEDQTTTVILTNGAGYLKEEQLPKGTHTPDANHIGTGYWKIDKGQDITSILIQGNTDFIYTFNERGTVATELSKLIQKDFKSQYNYSTEGTFTATAEVIAEPVAIAISYTAEEMDEPTEARIYDGTVTLKTGETKAFDFSAKDKMADVLTPNTRYTVRVSEDKGDLSKVTYDTTKYILGFETDGNAVVDYIWIAKEKDSENDHPELEPVEGTTITFHNIYTYKRHHSSSDGGNGGGKKEEKPTVEIKDDDALGLNNTDHFAYIVGYGNGEVRPQNSITRAEVAAIFFRLLEDDVRDANYTRQNKFTDVSNDAWYCSAVSTLSAMGIISGYPDATFRPNASITRAEFAAIATRFDVNGDKTPASFNDIAGHWAKDEIAVAANNGWVNGYEDGSFRPQNKITRAETMSLVNRVLNRKPETAEDLLENMTKWTDNADTNAWYYLAVQEATNSHYYEYKENSQYEKWTELRETRDWSELDK</sequence>
<feature type="region of interest" description="Disordered" evidence="3">
    <location>
        <begin position="1238"/>
        <end position="1260"/>
    </location>
</feature>
<dbReference type="Pfam" id="PF09479">
    <property type="entry name" value="Flg_new"/>
    <property type="match status" value="1"/>
</dbReference>
<feature type="signal peptide" evidence="4">
    <location>
        <begin position="1"/>
        <end position="30"/>
    </location>
</feature>
<name>A0A401LG28_9FIRM</name>
<accession>A0A401LG28</accession>
<evidence type="ECO:0000256" key="2">
    <source>
        <dbReference type="ARBA" id="ARBA00022737"/>
    </source>
</evidence>
<comment type="subcellular location">
    <subcellularLocation>
        <location evidence="1">Cell envelope</location>
    </subcellularLocation>
</comment>
<dbReference type="GO" id="GO:0030313">
    <property type="term" value="C:cell envelope"/>
    <property type="evidence" value="ECO:0007669"/>
    <property type="project" value="UniProtKB-SubCell"/>
</dbReference>
<gene>
    <name evidence="6" type="ORF">KGMB03357_21270</name>
</gene>
<evidence type="ECO:0000256" key="3">
    <source>
        <dbReference type="SAM" id="MobiDB-lite"/>
    </source>
</evidence>
<dbReference type="Pfam" id="PF00395">
    <property type="entry name" value="SLH"/>
    <property type="match status" value="3"/>
</dbReference>
<evidence type="ECO:0000256" key="4">
    <source>
        <dbReference type="SAM" id="SignalP"/>
    </source>
</evidence>
<dbReference type="NCBIfam" id="TIGR03786">
    <property type="entry name" value="strep_pil_rpt"/>
    <property type="match status" value="1"/>
</dbReference>
<dbReference type="Gene3D" id="2.60.40.4270">
    <property type="entry name" value="Listeria-Bacteroides repeat domain"/>
    <property type="match status" value="1"/>
</dbReference>
<evidence type="ECO:0000313" key="6">
    <source>
        <dbReference type="EMBL" id="GCB30466.1"/>
    </source>
</evidence>
<feature type="domain" description="SLH" evidence="5">
    <location>
        <begin position="1250"/>
        <end position="1313"/>
    </location>
</feature>
<feature type="chain" id="PRO_5019501099" description="SLH domain-containing protein" evidence="4">
    <location>
        <begin position="31"/>
        <end position="1490"/>
    </location>
</feature>
<keyword evidence="4" id="KW-0732">Signal</keyword>
<dbReference type="NCBIfam" id="TIGR02543">
    <property type="entry name" value="List_Bact_rpt"/>
    <property type="match status" value="1"/>
</dbReference>
<proteinExistence type="predicted"/>
<dbReference type="InterPro" id="IPR001119">
    <property type="entry name" value="SLH_dom"/>
</dbReference>
<dbReference type="InterPro" id="IPR042229">
    <property type="entry name" value="Listeria/Bacterioides_rpt_sf"/>
</dbReference>
<dbReference type="PANTHER" id="PTHR43308">
    <property type="entry name" value="OUTER MEMBRANE PROTEIN ALPHA-RELATED"/>
    <property type="match status" value="1"/>
</dbReference>
<dbReference type="EMBL" id="BHVZ01000014">
    <property type="protein sequence ID" value="GCB30466.1"/>
    <property type="molecule type" value="Genomic_DNA"/>
</dbReference>
<evidence type="ECO:0000259" key="5">
    <source>
        <dbReference type="PROSITE" id="PS51272"/>
    </source>
</evidence>
<feature type="region of interest" description="Disordered" evidence="3">
    <location>
        <begin position="914"/>
        <end position="933"/>
    </location>
</feature>
<dbReference type="Proteomes" id="UP000287361">
    <property type="component" value="Unassembled WGS sequence"/>
</dbReference>
<dbReference type="PROSITE" id="PS51272">
    <property type="entry name" value="SLH"/>
    <property type="match status" value="3"/>
</dbReference>
<dbReference type="InterPro" id="IPR051465">
    <property type="entry name" value="Cell_Envelope_Struct_Comp"/>
</dbReference>
<dbReference type="PANTHER" id="PTHR43308:SF5">
    <property type="entry name" value="S-LAYER PROTEIN _ PEPTIDOGLYCAN ENDO-BETA-N-ACETYLGLUCOSAMINIDASE"/>
    <property type="match status" value="1"/>
</dbReference>
<evidence type="ECO:0000313" key="7">
    <source>
        <dbReference type="Proteomes" id="UP000287361"/>
    </source>
</evidence>